<dbReference type="RefSeq" id="WP_353948784.1">
    <property type="nucleotide sequence ID" value="NZ_CP159510.1"/>
</dbReference>
<reference evidence="1" key="1">
    <citation type="submission" date="2024-06" db="EMBL/GenBank/DDBJ databases">
        <authorList>
            <person name="Fan A."/>
            <person name="Zhang F.Y."/>
            <person name="Zhang L."/>
        </authorList>
    </citation>
    <scope>NUCLEOTIDE SEQUENCE</scope>
    <source>
        <strain evidence="1">Y61</strain>
    </source>
</reference>
<name>A0AAU8IGY3_9BACL</name>
<evidence type="ECO:0000313" key="1">
    <source>
        <dbReference type="EMBL" id="XCJ17622.1"/>
    </source>
</evidence>
<gene>
    <name evidence="1" type="ORF">ABNN70_03745</name>
</gene>
<dbReference type="AlphaFoldDB" id="A0AAU8IGY3"/>
<dbReference type="InterPro" id="IPR019644">
    <property type="entry name" value="DUF2508"/>
</dbReference>
<protein>
    <submittedName>
        <fullName evidence="1">YaaL family protein</fullName>
    </submittedName>
</protein>
<dbReference type="Pfam" id="PF10704">
    <property type="entry name" value="DUF2508"/>
    <property type="match status" value="1"/>
</dbReference>
<accession>A0AAU8IGY3</accession>
<organism evidence="1">
    <name type="scientific">Sporolactobacillus sp. Y61</name>
    <dbReference type="NCBI Taxonomy" id="3160863"/>
    <lineage>
        <taxon>Bacteria</taxon>
        <taxon>Bacillati</taxon>
        <taxon>Bacillota</taxon>
        <taxon>Bacilli</taxon>
        <taxon>Bacillales</taxon>
        <taxon>Sporolactobacillaceae</taxon>
        <taxon>Sporolactobacillus</taxon>
    </lineage>
</organism>
<sequence length="73" mass="8814">MFGKKKGLLRKQMTDALIDALYRCKDDWMNKKRVIESSIDPSDEVLYQLKLSEVRYLFLLKEVREQHVRINNR</sequence>
<proteinExistence type="predicted"/>
<dbReference type="EMBL" id="CP159510">
    <property type="protein sequence ID" value="XCJ17622.1"/>
    <property type="molecule type" value="Genomic_DNA"/>
</dbReference>